<dbReference type="PANTHER" id="PTHR43767:SF1">
    <property type="entry name" value="NONRIBOSOMAL PEPTIDE SYNTHASE PES1 (EUROFUNG)-RELATED"/>
    <property type="match status" value="1"/>
</dbReference>
<dbReference type="AlphaFoldDB" id="A0A918M653"/>
<reference evidence="2" key="2">
    <citation type="submission" date="2020-09" db="EMBL/GenBank/DDBJ databases">
        <authorList>
            <person name="Sun Q."/>
            <person name="Ohkuma M."/>
        </authorList>
    </citation>
    <scope>NUCLEOTIDE SEQUENCE</scope>
    <source>
        <strain evidence="2">JCM 4391</strain>
    </source>
</reference>
<evidence type="ECO:0000259" key="1">
    <source>
        <dbReference type="Pfam" id="PF00501"/>
    </source>
</evidence>
<name>A0A918M653_9ACTN</name>
<keyword evidence="3" id="KW-1185">Reference proteome</keyword>
<organism evidence="2 3">
    <name type="scientific">Streptomyces lavendofoliae</name>
    <dbReference type="NCBI Taxonomy" id="67314"/>
    <lineage>
        <taxon>Bacteria</taxon>
        <taxon>Bacillati</taxon>
        <taxon>Actinomycetota</taxon>
        <taxon>Actinomycetes</taxon>
        <taxon>Kitasatosporales</taxon>
        <taxon>Streptomycetaceae</taxon>
        <taxon>Streptomyces</taxon>
    </lineage>
</organism>
<dbReference type="Gene3D" id="3.40.50.12780">
    <property type="entry name" value="N-terminal domain of ligase-like"/>
    <property type="match status" value="1"/>
</dbReference>
<dbReference type="Gene3D" id="3.30.300.30">
    <property type="match status" value="1"/>
</dbReference>
<dbReference type="EMBL" id="BMTP01000015">
    <property type="protein sequence ID" value="GGU56599.1"/>
    <property type="molecule type" value="Genomic_DNA"/>
</dbReference>
<dbReference type="Pfam" id="PF00501">
    <property type="entry name" value="AMP-binding"/>
    <property type="match status" value="1"/>
</dbReference>
<evidence type="ECO:0000313" key="3">
    <source>
        <dbReference type="Proteomes" id="UP000636661"/>
    </source>
</evidence>
<protein>
    <recommendedName>
        <fullName evidence="1">AMP-dependent synthetase/ligase domain-containing protein</fullName>
    </recommendedName>
</protein>
<dbReference type="InterPro" id="IPR045851">
    <property type="entry name" value="AMP-bd_C_sf"/>
</dbReference>
<gene>
    <name evidence="2" type="ORF">GCM10010274_51840</name>
</gene>
<dbReference type="PANTHER" id="PTHR43767">
    <property type="entry name" value="LONG-CHAIN-FATTY-ACID--COA LIGASE"/>
    <property type="match status" value="1"/>
</dbReference>
<proteinExistence type="predicted"/>
<comment type="caution">
    <text evidence="2">The sequence shown here is derived from an EMBL/GenBank/DDBJ whole genome shotgun (WGS) entry which is preliminary data.</text>
</comment>
<dbReference type="InterPro" id="IPR000873">
    <property type="entry name" value="AMP-dep_synth/lig_dom"/>
</dbReference>
<accession>A0A918M653</accession>
<evidence type="ECO:0000313" key="2">
    <source>
        <dbReference type="EMBL" id="GGU56599.1"/>
    </source>
</evidence>
<dbReference type="InterPro" id="IPR050237">
    <property type="entry name" value="ATP-dep_AMP-bd_enzyme"/>
</dbReference>
<sequence length="439" mass="46480">MTLRSRQDLVTRILASNVQVNGERINGAGSSFDNLCDCLDRAGVRFGDIVVLSGLQGRDLVVAALAVWQLNAVPMPAPEPPPGEQATQALLSACRVTKDLSVLPAAPGHRADPLDSTAVIHMSSGSTDRPKVARRGLKSVLMDAEGYRAGLSLAPGDCVAVPVPLMHSFGWGIAVGALLSGCDIDVTPFVRAGTLARKADSGAVSVLALTPPVARLLVKTQRQGESVPRAAMAGAGPVSDELDGAFQKRFGVPLLRGYGSTETGGTLFGDRGMGMPVPGVDIVEPLPGERGELVLRLAAPIEGYLGDDQEPLREWRTGDVVRHGTDGCINFEERVRGPLRLNGRFIRADITEQVLRSVPGVTDVFLLVLSRSDSPETEDLYSVVEGTASEEDLLAALAAAPAQTPIPRIVVCDRLPRTTVGKRDRGALIETVRKVSRCE</sequence>
<dbReference type="GO" id="GO:0016878">
    <property type="term" value="F:acid-thiol ligase activity"/>
    <property type="evidence" value="ECO:0007669"/>
    <property type="project" value="UniProtKB-ARBA"/>
</dbReference>
<feature type="domain" description="AMP-dependent synthetase/ligase" evidence="1">
    <location>
        <begin position="111"/>
        <end position="305"/>
    </location>
</feature>
<dbReference type="InterPro" id="IPR042099">
    <property type="entry name" value="ANL_N_sf"/>
</dbReference>
<dbReference type="Proteomes" id="UP000636661">
    <property type="component" value="Unassembled WGS sequence"/>
</dbReference>
<reference evidence="2" key="1">
    <citation type="journal article" date="2014" name="Int. J. Syst. Evol. Microbiol.">
        <title>Complete genome sequence of Corynebacterium casei LMG S-19264T (=DSM 44701T), isolated from a smear-ripened cheese.</title>
        <authorList>
            <consortium name="US DOE Joint Genome Institute (JGI-PGF)"/>
            <person name="Walter F."/>
            <person name="Albersmeier A."/>
            <person name="Kalinowski J."/>
            <person name="Ruckert C."/>
        </authorList>
    </citation>
    <scope>NUCLEOTIDE SEQUENCE</scope>
    <source>
        <strain evidence="2">JCM 4391</strain>
    </source>
</reference>
<dbReference type="SUPFAM" id="SSF56801">
    <property type="entry name" value="Acetyl-CoA synthetase-like"/>
    <property type="match status" value="1"/>
</dbReference>